<dbReference type="InterPro" id="IPR004875">
    <property type="entry name" value="DDE_SF_endonuclease_dom"/>
</dbReference>
<proteinExistence type="predicted"/>
<protein>
    <recommendedName>
        <fullName evidence="2">HTH CENPB-type domain-containing protein</fullName>
    </recommendedName>
</protein>
<reference evidence="3" key="3">
    <citation type="submission" date="2025-08" db="UniProtKB">
        <authorList>
            <consortium name="Ensembl"/>
        </authorList>
    </citation>
    <scope>IDENTIFICATION</scope>
</reference>
<dbReference type="GO" id="GO:0003677">
    <property type="term" value="F:DNA binding"/>
    <property type="evidence" value="ECO:0007669"/>
    <property type="project" value="UniProtKB-KW"/>
</dbReference>
<evidence type="ECO:0000313" key="3">
    <source>
        <dbReference type="Ensembl" id="ENSPSIP00000006259.1"/>
    </source>
</evidence>
<sequence>KEKKVVLSIEQKLDALKRLHKGESTRKIASELSVGDWKRKRSELEKWCSDQPSSAGLKDRKMMKKCEHEKVSEALFLWFTRQRDEAMPITGPILQEKALSFQKEFNEREPDFTASVGWKKKIRAKAAQYMWRKNIGKFKANFHCLINNEGLSGEKIYNCQETGLIYKMLPSKTLASRAEASAPDKGRMMILACSNATGNHKLRLTFIGKAKKPRAFKNIACTALPVSYKNQRNAWMDSAIFRGWFFNEFLLSVEQFLNSLALPRKAILVIDNESSHPHEDELISGNNRVIFLPSNITSLCQPMDQGVLEALKKKYRCKLLTTLIEGICDRNGMLDKLRTVNIKDVIYCMAQSWEEIEPQTLARSWRKLLSEDE</sequence>
<dbReference type="GeneTree" id="ENSGT00940000154420"/>
<dbReference type="Ensembl" id="ENSPSIT00000006296.1">
    <property type="protein sequence ID" value="ENSPSIP00000006259.1"/>
    <property type="gene ID" value="ENSPSIG00000005795.1"/>
</dbReference>
<dbReference type="OMA" id="ETIPRIM"/>
<dbReference type="InterPro" id="IPR006600">
    <property type="entry name" value="HTH_CenpB_DNA-bd_dom"/>
</dbReference>
<dbReference type="PANTHER" id="PTHR19303">
    <property type="entry name" value="TRANSPOSON"/>
    <property type="match status" value="1"/>
</dbReference>
<reference evidence="3" key="4">
    <citation type="submission" date="2025-09" db="UniProtKB">
        <authorList>
            <consortium name="Ensembl"/>
        </authorList>
    </citation>
    <scope>IDENTIFICATION</scope>
</reference>
<name>K7FDZ9_PELSI</name>
<feature type="domain" description="HTH CENPB-type" evidence="2">
    <location>
        <begin position="59"/>
        <end position="132"/>
    </location>
</feature>
<keyword evidence="1" id="KW-0238">DNA-binding</keyword>
<dbReference type="GO" id="GO:0005634">
    <property type="term" value="C:nucleus"/>
    <property type="evidence" value="ECO:0007669"/>
    <property type="project" value="TreeGrafter"/>
</dbReference>
<keyword evidence="4" id="KW-1185">Reference proteome</keyword>
<dbReference type="InterPro" id="IPR009057">
    <property type="entry name" value="Homeodomain-like_sf"/>
</dbReference>
<dbReference type="AlphaFoldDB" id="K7FDZ9"/>
<evidence type="ECO:0000259" key="2">
    <source>
        <dbReference type="PROSITE" id="PS51253"/>
    </source>
</evidence>
<dbReference type="SMART" id="SM00674">
    <property type="entry name" value="CENPB"/>
    <property type="match status" value="1"/>
</dbReference>
<dbReference type="Proteomes" id="UP000007267">
    <property type="component" value="Unassembled WGS sequence"/>
</dbReference>
<evidence type="ECO:0000256" key="1">
    <source>
        <dbReference type="ARBA" id="ARBA00023125"/>
    </source>
</evidence>
<dbReference type="PROSITE" id="PS51253">
    <property type="entry name" value="HTH_CENPB"/>
    <property type="match status" value="1"/>
</dbReference>
<evidence type="ECO:0000313" key="4">
    <source>
        <dbReference type="Proteomes" id="UP000007267"/>
    </source>
</evidence>
<organism evidence="3 4">
    <name type="scientific">Pelodiscus sinensis</name>
    <name type="common">Chinese softshell turtle</name>
    <name type="synonym">Trionyx sinensis</name>
    <dbReference type="NCBI Taxonomy" id="13735"/>
    <lineage>
        <taxon>Eukaryota</taxon>
        <taxon>Metazoa</taxon>
        <taxon>Chordata</taxon>
        <taxon>Craniata</taxon>
        <taxon>Vertebrata</taxon>
        <taxon>Euteleostomi</taxon>
        <taxon>Archelosauria</taxon>
        <taxon>Testudinata</taxon>
        <taxon>Testudines</taxon>
        <taxon>Cryptodira</taxon>
        <taxon>Trionychia</taxon>
        <taxon>Trionychidae</taxon>
        <taxon>Pelodiscus</taxon>
    </lineage>
</organism>
<dbReference type="eggNOG" id="KOG3105">
    <property type="taxonomic scope" value="Eukaryota"/>
</dbReference>
<dbReference type="InterPro" id="IPR050863">
    <property type="entry name" value="CenT-Element_Derived"/>
</dbReference>
<dbReference type="Pfam" id="PF03221">
    <property type="entry name" value="HTH_Tnp_Tc5"/>
    <property type="match status" value="1"/>
</dbReference>
<reference evidence="4" key="1">
    <citation type="submission" date="2011-10" db="EMBL/GenBank/DDBJ databases">
        <authorList>
            <consortium name="Soft-shell Turtle Genome Consortium"/>
        </authorList>
    </citation>
    <scope>NUCLEOTIDE SEQUENCE [LARGE SCALE GENOMIC DNA]</scope>
    <source>
        <strain evidence="4">Daiwa-1</strain>
    </source>
</reference>
<dbReference type="PANTHER" id="PTHR19303:SF16">
    <property type="entry name" value="JERKY PROTEIN HOMOLOG-LIKE"/>
    <property type="match status" value="1"/>
</dbReference>
<dbReference type="Pfam" id="PF03184">
    <property type="entry name" value="DDE_1"/>
    <property type="match status" value="1"/>
</dbReference>
<dbReference type="Gene3D" id="1.10.10.60">
    <property type="entry name" value="Homeodomain-like"/>
    <property type="match status" value="1"/>
</dbReference>
<dbReference type="EMBL" id="AGCU01141897">
    <property type="status" value="NOT_ANNOTATED_CDS"/>
    <property type="molecule type" value="Genomic_DNA"/>
</dbReference>
<dbReference type="SUPFAM" id="SSF46689">
    <property type="entry name" value="Homeodomain-like"/>
    <property type="match status" value="1"/>
</dbReference>
<reference evidence="4" key="2">
    <citation type="journal article" date="2013" name="Nat. Genet.">
        <title>The draft genomes of soft-shell turtle and green sea turtle yield insights into the development and evolution of the turtle-specific body plan.</title>
        <authorList>
            <person name="Wang Z."/>
            <person name="Pascual-Anaya J."/>
            <person name="Zadissa A."/>
            <person name="Li W."/>
            <person name="Niimura Y."/>
            <person name="Huang Z."/>
            <person name="Li C."/>
            <person name="White S."/>
            <person name="Xiong Z."/>
            <person name="Fang D."/>
            <person name="Wang B."/>
            <person name="Ming Y."/>
            <person name="Chen Y."/>
            <person name="Zheng Y."/>
            <person name="Kuraku S."/>
            <person name="Pignatelli M."/>
            <person name="Herrero J."/>
            <person name="Beal K."/>
            <person name="Nozawa M."/>
            <person name="Li Q."/>
            <person name="Wang J."/>
            <person name="Zhang H."/>
            <person name="Yu L."/>
            <person name="Shigenobu S."/>
            <person name="Wang J."/>
            <person name="Liu J."/>
            <person name="Flicek P."/>
            <person name="Searle S."/>
            <person name="Wang J."/>
            <person name="Kuratani S."/>
            <person name="Yin Y."/>
            <person name="Aken B."/>
            <person name="Zhang G."/>
            <person name="Irie N."/>
        </authorList>
    </citation>
    <scope>NUCLEOTIDE SEQUENCE [LARGE SCALE GENOMIC DNA]</scope>
    <source>
        <strain evidence="4">Daiwa-1</strain>
    </source>
</reference>
<accession>K7FDZ9</accession>